<sequence>MLALNAFASGFQQSLRQWMAGRFSRALDLDSAAMCPAPAPDQEEPPHARLLQSSKGVLILRNGRAHSAYSGQTLQLGDRVMVPKQGQAQFMFHEQGSKALLGRFAGGSVASLVHFSKKDGACSVAFDVLSGKVDLFMETIGESCLWVGHNPSSGRATVGFHYAPSPI</sequence>
<keyword evidence="2" id="KW-1185">Reference proteome</keyword>
<reference evidence="1 2" key="1">
    <citation type="submission" date="2023-05" db="EMBL/GenBank/DDBJ databases">
        <authorList>
            <person name="Yin Y."/>
            <person name="Lu Z."/>
        </authorList>
    </citation>
    <scope>NUCLEOTIDE SEQUENCE [LARGE SCALE GENOMIC DNA]</scope>
    <source>
        <strain evidence="1 2">ZM22</strain>
    </source>
</reference>
<dbReference type="Proteomes" id="UP001240697">
    <property type="component" value="Chromosome"/>
</dbReference>
<accession>A0ABY8SS08</accession>
<protein>
    <submittedName>
        <fullName evidence="1">Uncharacterized protein</fullName>
    </submittedName>
</protein>
<dbReference type="RefSeq" id="WP_283486942.1">
    <property type="nucleotide sequence ID" value="NZ_CP125947.1"/>
</dbReference>
<dbReference type="EMBL" id="CP125947">
    <property type="protein sequence ID" value="WHS65837.1"/>
    <property type="molecule type" value="Genomic_DNA"/>
</dbReference>
<evidence type="ECO:0000313" key="1">
    <source>
        <dbReference type="EMBL" id="WHS65837.1"/>
    </source>
</evidence>
<proteinExistence type="predicted"/>
<organism evidence="1 2">
    <name type="scientific">Comamonas resistens</name>
    <dbReference type="NCBI Taxonomy" id="3046670"/>
    <lineage>
        <taxon>Bacteria</taxon>
        <taxon>Pseudomonadati</taxon>
        <taxon>Pseudomonadota</taxon>
        <taxon>Betaproteobacteria</taxon>
        <taxon>Burkholderiales</taxon>
        <taxon>Comamonadaceae</taxon>
        <taxon>Comamonas</taxon>
    </lineage>
</organism>
<name>A0ABY8SS08_9BURK</name>
<evidence type="ECO:0000313" key="2">
    <source>
        <dbReference type="Proteomes" id="UP001240697"/>
    </source>
</evidence>
<gene>
    <name evidence="1" type="ORF">QMY55_01355</name>
</gene>